<evidence type="ECO:0000313" key="8">
    <source>
        <dbReference type="Proteomes" id="UP000234775"/>
    </source>
</evidence>
<dbReference type="InterPro" id="IPR011059">
    <property type="entry name" value="Metal-dep_hydrolase_composite"/>
</dbReference>
<evidence type="ECO:0000256" key="3">
    <source>
        <dbReference type="ARBA" id="ARBA00022723"/>
    </source>
</evidence>
<dbReference type="AlphaFoldDB" id="A0A2I1K5E5"/>
<dbReference type="GO" id="GO:0004038">
    <property type="term" value="F:allantoinase activity"/>
    <property type="evidence" value="ECO:0007669"/>
    <property type="project" value="InterPro"/>
</dbReference>
<dbReference type="InterPro" id="IPR050138">
    <property type="entry name" value="DHOase/Allantoinase_Hydrolase"/>
</dbReference>
<keyword evidence="4" id="KW-0378">Hydrolase</keyword>
<dbReference type="GO" id="GO:0050897">
    <property type="term" value="F:cobalt ion binding"/>
    <property type="evidence" value="ECO:0007669"/>
    <property type="project" value="InterPro"/>
</dbReference>
<accession>A0A2I1K5E5</accession>
<dbReference type="GO" id="GO:0005737">
    <property type="term" value="C:cytoplasm"/>
    <property type="evidence" value="ECO:0007669"/>
    <property type="project" value="TreeGrafter"/>
</dbReference>
<dbReference type="SUPFAM" id="SSF51338">
    <property type="entry name" value="Composite domain of metallo-dependent hydrolases"/>
    <property type="match status" value="1"/>
</dbReference>
<evidence type="ECO:0000259" key="6">
    <source>
        <dbReference type="Pfam" id="PF01979"/>
    </source>
</evidence>
<organism evidence="7 8">
    <name type="scientific">Aerococcus christensenii</name>
    <dbReference type="NCBI Taxonomy" id="87541"/>
    <lineage>
        <taxon>Bacteria</taxon>
        <taxon>Bacillati</taxon>
        <taxon>Bacillota</taxon>
        <taxon>Bacilli</taxon>
        <taxon>Lactobacillales</taxon>
        <taxon>Aerococcaceae</taxon>
        <taxon>Aerococcus</taxon>
    </lineage>
</organism>
<keyword evidence="8" id="KW-1185">Reference proteome</keyword>
<dbReference type="InterPro" id="IPR006680">
    <property type="entry name" value="Amidohydro-rel"/>
</dbReference>
<comment type="cofactor">
    <cofactor evidence="1">
        <name>Zn(2+)</name>
        <dbReference type="ChEBI" id="CHEBI:29105"/>
    </cofactor>
</comment>
<proteinExistence type="predicted"/>
<sequence length="461" mass="50559">MMYDLVIQNGQVVLEDRVEEIDLAIQEGKFAAFGHDLIGKETIQAKGLVVIPGKVDSHVHINAIGGGIRDDWEGFVTATAAAAKGGVTTLLQMPCNQLPATVDGPSFQAILDDAKGKLKVDVGQTGGVEPQNLKGGIGEQDQMGVINYKAFLGTTGDKKLGNDLYSCDDYSLYEGMRQVAQTGKVLILHCENATITDALGRAAHQQGKRKLSDFIKTRPAFTEVEAIERACLFARETGCRIHIVHVSSKEGVEAVERAKERGIDVSCETCNHYLYFKDSQVDQLGNQVKCTPPVRDQANQEALWKKVLSGAIDFIVSDHSPAPARLKETDDAFKAWGGIASLQNDVDIFFDEAVQKRGMSLLQFVDLNSKRSAERFGLNKKGSIAIGKDADLAFIQPHTPYCLKAKDLEYRQPISPYIGKEIGCRIVRTFLRGKEIYSLEKGVSADFKGEFILHPSHKMTN</sequence>
<evidence type="ECO:0000256" key="1">
    <source>
        <dbReference type="ARBA" id="ARBA00001947"/>
    </source>
</evidence>
<dbReference type="InterPro" id="IPR032466">
    <property type="entry name" value="Metal_Hydrolase"/>
</dbReference>
<comment type="caution">
    <text evidence="7">The sequence shown here is derived from an EMBL/GenBank/DDBJ whole genome shotgun (WGS) entry which is preliminary data.</text>
</comment>
<evidence type="ECO:0000256" key="2">
    <source>
        <dbReference type="ARBA" id="ARBA00011881"/>
    </source>
</evidence>
<feature type="domain" description="Amidohydrolase-related" evidence="6">
    <location>
        <begin position="49"/>
        <end position="434"/>
    </location>
</feature>
<dbReference type="Proteomes" id="UP000234775">
    <property type="component" value="Unassembled WGS sequence"/>
</dbReference>
<dbReference type="GO" id="GO:0000256">
    <property type="term" value="P:allantoin catabolic process"/>
    <property type="evidence" value="ECO:0007669"/>
    <property type="project" value="InterPro"/>
</dbReference>
<dbReference type="NCBIfam" id="TIGR03178">
    <property type="entry name" value="allantoinase"/>
    <property type="match status" value="1"/>
</dbReference>
<evidence type="ECO:0000256" key="4">
    <source>
        <dbReference type="ARBA" id="ARBA00022801"/>
    </source>
</evidence>
<dbReference type="GO" id="GO:0006145">
    <property type="term" value="P:purine nucleobase catabolic process"/>
    <property type="evidence" value="ECO:0007669"/>
    <property type="project" value="TreeGrafter"/>
</dbReference>
<keyword evidence="5" id="KW-0862">Zinc</keyword>
<dbReference type="EMBL" id="PKGZ01000010">
    <property type="protein sequence ID" value="PKY90792.1"/>
    <property type="molecule type" value="Genomic_DNA"/>
</dbReference>
<dbReference type="PANTHER" id="PTHR43668:SF4">
    <property type="entry name" value="ALLANTOINASE"/>
    <property type="match status" value="1"/>
</dbReference>
<name>A0A2I1K5E5_9LACT</name>
<dbReference type="GO" id="GO:0008270">
    <property type="term" value="F:zinc ion binding"/>
    <property type="evidence" value="ECO:0007669"/>
    <property type="project" value="InterPro"/>
</dbReference>
<dbReference type="Pfam" id="PF01979">
    <property type="entry name" value="Amidohydro_1"/>
    <property type="match status" value="1"/>
</dbReference>
<dbReference type="RefSeq" id="WP_101660828.1">
    <property type="nucleotide sequence ID" value="NZ_PKGZ01000010.1"/>
</dbReference>
<comment type="subunit">
    <text evidence="2">Homotetramer.</text>
</comment>
<evidence type="ECO:0000313" key="7">
    <source>
        <dbReference type="EMBL" id="PKY90792.1"/>
    </source>
</evidence>
<dbReference type="InterPro" id="IPR017593">
    <property type="entry name" value="Allantoinase"/>
</dbReference>
<protein>
    <submittedName>
        <fullName evidence="7">Allantoinase AllB</fullName>
    </submittedName>
</protein>
<reference evidence="7 8" key="1">
    <citation type="submission" date="2017-12" db="EMBL/GenBank/DDBJ databases">
        <title>Phylogenetic diversity of female urinary microbiome.</title>
        <authorList>
            <person name="Thomas-White K."/>
            <person name="Wolfe A.J."/>
        </authorList>
    </citation>
    <scope>NUCLEOTIDE SEQUENCE [LARGE SCALE GENOMIC DNA]</scope>
    <source>
        <strain evidence="7 8">UMB0844</strain>
    </source>
</reference>
<dbReference type="SUPFAM" id="SSF51556">
    <property type="entry name" value="Metallo-dependent hydrolases"/>
    <property type="match status" value="1"/>
</dbReference>
<keyword evidence="3" id="KW-0479">Metal-binding</keyword>
<dbReference type="Gene3D" id="2.30.40.10">
    <property type="entry name" value="Urease, subunit C, domain 1"/>
    <property type="match status" value="1"/>
</dbReference>
<dbReference type="PANTHER" id="PTHR43668">
    <property type="entry name" value="ALLANTOINASE"/>
    <property type="match status" value="1"/>
</dbReference>
<dbReference type="Gene3D" id="3.20.20.140">
    <property type="entry name" value="Metal-dependent hydrolases"/>
    <property type="match status" value="1"/>
</dbReference>
<evidence type="ECO:0000256" key="5">
    <source>
        <dbReference type="ARBA" id="ARBA00022833"/>
    </source>
</evidence>
<gene>
    <name evidence="7" type="primary">allB</name>
    <name evidence="7" type="ORF">CYJ27_08020</name>
</gene>